<comment type="caution">
    <text evidence="1">The sequence shown here is derived from an EMBL/GenBank/DDBJ whole genome shotgun (WGS) entry which is preliminary data.</text>
</comment>
<dbReference type="SUPFAM" id="SSF50475">
    <property type="entry name" value="FMN-binding split barrel"/>
    <property type="match status" value="1"/>
</dbReference>
<dbReference type="InterPro" id="IPR024747">
    <property type="entry name" value="Pyridox_Oxase-rel"/>
</dbReference>
<evidence type="ECO:0000313" key="1">
    <source>
        <dbReference type="EMBL" id="HIZ65610.1"/>
    </source>
</evidence>
<gene>
    <name evidence="1" type="ORF">H9809_06905</name>
</gene>
<dbReference type="Gene3D" id="2.30.110.10">
    <property type="entry name" value="Electron Transport, Fmn-binding Protein, Chain A"/>
    <property type="match status" value="1"/>
</dbReference>
<accession>A0A9D2FRP9</accession>
<protein>
    <submittedName>
        <fullName evidence="1">Pyridoxamine 5'-phosphate oxidase family protein</fullName>
    </submittedName>
</protein>
<reference evidence="1" key="1">
    <citation type="journal article" date="2021" name="PeerJ">
        <title>Extensive microbial diversity within the chicken gut microbiome revealed by metagenomics and culture.</title>
        <authorList>
            <person name="Gilroy R."/>
            <person name="Ravi A."/>
            <person name="Getino M."/>
            <person name="Pursley I."/>
            <person name="Horton D.L."/>
            <person name="Alikhan N.F."/>
            <person name="Baker D."/>
            <person name="Gharbi K."/>
            <person name="Hall N."/>
            <person name="Watson M."/>
            <person name="Adriaenssens E.M."/>
            <person name="Foster-Nyarko E."/>
            <person name="Jarju S."/>
            <person name="Secka A."/>
            <person name="Antonio M."/>
            <person name="Oren A."/>
            <person name="Chaudhuri R.R."/>
            <person name="La Ragione R."/>
            <person name="Hildebrand F."/>
            <person name="Pallen M.J."/>
        </authorList>
    </citation>
    <scope>NUCLEOTIDE SEQUENCE</scope>
    <source>
        <strain evidence="1">1068</strain>
    </source>
</reference>
<dbReference type="Pfam" id="PF12900">
    <property type="entry name" value="Pyridox_ox_2"/>
    <property type="match status" value="1"/>
</dbReference>
<organism evidence="1 2">
    <name type="scientific">Candidatus Blautia pullicola</name>
    <dbReference type="NCBI Taxonomy" id="2838498"/>
    <lineage>
        <taxon>Bacteria</taxon>
        <taxon>Bacillati</taxon>
        <taxon>Bacillota</taxon>
        <taxon>Clostridia</taxon>
        <taxon>Lachnospirales</taxon>
        <taxon>Lachnospiraceae</taxon>
        <taxon>Blautia</taxon>
    </lineage>
</organism>
<proteinExistence type="predicted"/>
<dbReference type="InterPro" id="IPR012349">
    <property type="entry name" value="Split_barrel_FMN-bd"/>
</dbReference>
<dbReference type="PANTHER" id="PTHR34071">
    <property type="entry name" value="5-NITROIMIDAZOLE ANTIBIOTICS RESISTANCE PROTEIN, NIMA-FAMILY-RELATED PROTEIN-RELATED"/>
    <property type="match status" value="1"/>
</dbReference>
<reference evidence="1" key="2">
    <citation type="submission" date="2021-04" db="EMBL/GenBank/DDBJ databases">
        <authorList>
            <person name="Gilroy R."/>
        </authorList>
    </citation>
    <scope>NUCLEOTIDE SEQUENCE</scope>
    <source>
        <strain evidence="1">1068</strain>
    </source>
</reference>
<evidence type="ECO:0000313" key="2">
    <source>
        <dbReference type="Proteomes" id="UP000824056"/>
    </source>
</evidence>
<sequence length="172" mass="19921">MKPMRLAKREIKDKETLQQILEECRVLRIGTMDEDGIYIIPMNYGYEWQEGELPRFYVHSAREGRKVRAFCDREEVSFELDREGGIIKGDYACSYSFAFQSIMGGGKIRLVTDGEEKLRGLTCLMEHMEPGKKLNFTKEMTEAVHVYCIEAGWLTGKERRPKNSQEQAGRNP</sequence>
<dbReference type="PANTHER" id="PTHR34071:SF2">
    <property type="entry name" value="FLAVIN-NUCLEOTIDE-BINDING PROTEIN"/>
    <property type="match status" value="1"/>
</dbReference>
<name>A0A9D2FRP9_9FIRM</name>
<dbReference type="AlphaFoldDB" id="A0A9D2FRP9"/>
<dbReference type="EMBL" id="DXBG01000166">
    <property type="protein sequence ID" value="HIZ65610.1"/>
    <property type="molecule type" value="Genomic_DNA"/>
</dbReference>
<dbReference type="Proteomes" id="UP000824056">
    <property type="component" value="Unassembled WGS sequence"/>
</dbReference>